<dbReference type="PRINTS" id="PR00064">
    <property type="entry name" value="RIBOSOMALL35"/>
</dbReference>
<dbReference type="InterPro" id="IPR037229">
    <property type="entry name" value="Ribosomal_bL35_sf"/>
</dbReference>
<dbReference type="InterPro" id="IPR001706">
    <property type="entry name" value="Ribosomal_bL35"/>
</dbReference>
<dbReference type="RefSeq" id="WP_263821731.1">
    <property type="nucleotide sequence ID" value="NZ_JAOXHK010000002.1"/>
</dbReference>
<dbReference type="Pfam" id="PF01632">
    <property type="entry name" value="Ribosomal_L35p"/>
    <property type="match status" value="1"/>
</dbReference>
<dbReference type="Gene3D" id="4.10.410.60">
    <property type="match status" value="1"/>
</dbReference>
<reference evidence="6 7" key="1">
    <citation type="journal article" date="2020" name="Int. J. Syst. Evol. Microbiol.">
        <title>Ureaplasma miroungigenitalium sp. nov. isolated from northern elephant seals (Mirounga angustirostris) and Ureaplasma zalophigenitalium sp. nov. isolated from California sea lions (Zalophus californianus).</title>
        <authorList>
            <person name="Volokhov D.V."/>
            <person name="Gulland F.M."/>
            <person name="Gao Y."/>
            <person name="Chizhikov V.E."/>
        </authorList>
    </citation>
    <scope>NUCLEOTIDE SEQUENCE [LARGE SCALE GENOMIC DNA]</scope>
    <source>
        <strain evidence="6 7">ES3182-GEN</strain>
    </source>
</reference>
<evidence type="ECO:0000313" key="7">
    <source>
        <dbReference type="Proteomes" id="UP001208245"/>
    </source>
</evidence>
<accession>A0ABT3BMG3</accession>
<dbReference type="PROSITE" id="PS00936">
    <property type="entry name" value="RIBOSOMAL_L35"/>
    <property type="match status" value="1"/>
</dbReference>
<evidence type="ECO:0000256" key="1">
    <source>
        <dbReference type="ARBA" id="ARBA00006598"/>
    </source>
</evidence>
<evidence type="ECO:0000313" key="6">
    <source>
        <dbReference type="EMBL" id="MCV3728415.1"/>
    </source>
</evidence>
<name>A0ABT3BMG3_9BACT</name>
<evidence type="ECO:0000256" key="4">
    <source>
        <dbReference type="HAMAP-Rule" id="MF_00514"/>
    </source>
</evidence>
<evidence type="ECO:0000256" key="5">
    <source>
        <dbReference type="RuleBase" id="RU000568"/>
    </source>
</evidence>
<dbReference type="NCBIfam" id="TIGR00001">
    <property type="entry name" value="rpmI_bact"/>
    <property type="match status" value="1"/>
</dbReference>
<dbReference type="PANTHER" id="PTHR33343:SF1">
    <property type="entry name" value="LARGE RIBOSOMAL SUBUNIT PROTEIN BL35M"/>
    <property type="match status" value="1"/>
</dbReference>
<protein>
    <recommendedName>
        <fullName evidence="4">Large ribosomal subunit protein bL35</fullName>
    </recommendedName>
</protein>
<dbReference type="SUPFAM" id="SSF143034">
    <property type="entry name" value="L35p-like"/>
    <property type="match status" value="1"/>
</dbReference>
<dbReference type="Proteomes" id="UP001208245">
    <property type="component" value="Unassembled WGS sequence"/>
</dbReference>
<organism evidence="6 7">
    <name type="scientific">Ureaplasma miroungigenitalium</name>
    <dbReference type="NCBI Taxonomy" id="1042321"/>
    <lineage>
        <taxon>Bacteria</taxon>
        <taxon>Bacillati</taxon>
        <taxon>Mycoplasmatota</taxon>
        <taxon>Mycoplasmoidales</taxon>
        <taxon>Mycoplasmoidaceae</taxon>
        <taxon>Ureaplasma</taxon>
    </lineage>
</organism>
<sequence length="64" mass="7409">MAKIKQKTKRAVAKRFSVTKTGKLKRKHAYRSHLALGRSTKAKRQLRKDTLVHASDSKRYVQCL</sequence>
<keyword evidence="2 4" id="KW-0689">Ribosomal protein</keyword>
<proteinExistence type="inferred from homology"/>
<dbReference type="HAMAP" id="MF_00514">
    <property type="entry name" value="Ribosomal_bL35"/>
    <property type="match status" value="1"/>
</dbReference>
<comment type="caution">
    <text evidence="6">The sequence shown here is derived from an EMBL/GenBank/DDBJ whole genome shotgun (WGS) entry which is preliminary data.</text>
</comment>
<dbReference type="InterPro" id="IPR021137">
    <property type="entry name" value="Ribosomal_bL35-like"/>
</dbReference>
<dbReference type="InterPro" id="IPR018265">
    <property type="entry name" value="Ribosomal_bL35_CS"/>
</dbReference>
<dbReference type="GO" id="GO:0005840">
    <property type="term" value="C:ribosome"/>
    <property type="evidence" value="ECO:0007669"/>
    <property type="project" value="UniProtKB-KW"/>
</dbReference>
<evidence type="ECO:0000256" key="2">
    <source>
        <dbReference type="ARBA" id="ARBA00022980"/>
    </source>
</evidence>
<keyword evidence="7" id="KW-1185">Reference proteome</keyword>
<comment type="similarity">
    <text evidence="1 4 5">Belongs to the bacterial ribosomal protein bL35 family.</text>
</comment>
<dbReference type="EMBL" id="JAOXHL010000001">
    <property type="protein sequence ID" value="MCV3728415.1"/>
    <property type="molecule type" value="Genomic_DNA"/>
</dbReference>
<keyword evidence="3 4" id="KW-0687">Ribonucleoprotein</keyword>
<dbReference type="PANTHER" id="PTHR33343">
    <property type="entry name" value="54S RIBOSOMAL PROTEIN BL35M"/>
    <property type="match status" value="1"/>
</dbReference>
<gene>
    <name evidence="4 6" type="primary">rpmI</name>
    <name evidence="6" type="ORF">OF376_01370</name>
</gene>
<evidence type="ECO:0000256" key="3">
    <source>
        <dbReference type="ARBA" id="ARBA00023274"/>
    </source>
</evidence>